<dbReference type="Proteomes" id="UP000240317">
    <property type="component" value="Unassembled WGS sequence"/>
</dbReference>
<reference evidence="2 3" key="1">
    <citation type="submission" date="2018-03" db="EMBL/GenBank/DDBJ databases">
        <title>Draft genome of Deinococcus sp. OD32.</title>
        <authorList>
            <person name="Wang X.-P."/>
            <person name="Du Z.-J."/>
        </authorList>
    </citation>
    <scope>NUCLEOTIDE SEQUENCE [LARGE SCALE GENOMIC DNA]</scope>
    <source>
        <strain evidence="2 3">OD32</strain>
    </source>
</reference>
<name>A0A2T3W679_9DEIO</name>
<evidence type="ECO:0000313" key="3">
    <source>
        <dbReference type="Proteomes" id="UP000240317"/>
    </source>
</evidence>
<dbReference type="InterPro" id="IPR037401">
    <property type="entry name" value="SnoaL-like"/>
</dbReference>
<dbReference type="AlphaFoldDB" id="A0A2T3W679"/>
<dbReference type="InterPro" id="IPR032710">
    <property type="entry name" value="NTF2-like_dom_sf"/>
</dbReference>
<keyword evidence="3" id="KW-1185">Reference proteome</keyword>
<comment type="caution">
    <text evidence="2">The sequence shown here is derived from an EMBL/GenBank/DDBJ whole genome shotgun (WGS) entry which is preliminary data.</text>
</comment>
<sequence length="135" mass="15165">MHAATEALIRRYYAAFNAADWPGMLTLLAPDVRHDINEGDTQRGVEAFAAFLDRMNAHYREQVQDLVVMTTPDGTRAAAEFIIQGTYLRTDTGLPEARGQTYTLPVGAFFEVQSGQITRVTNHYNLADWTRQVNT</sequence>
<proteinExistence type="predicted"/>
<dbReference type="Pfam" id="PF12680">
    <property type="entry name" value="SnoaL_2"/>
    <property type="match status" value="1"/>
</dbReference>
<protein>
    <submittedName>
        <fullName evidence="2">Isopropylmalate/homocitrate/citramalate synthase</fullName>
    </submittedName>
</protein>
<dbReference type="Gene3D" id="3.10.450.50">
    <property type="match status" value="1"/>
</dbReference>
<dbReference type="NCBIfam" id="TIGR02096">
    <property type="entry name" value="ketosteroid isomerase-related protein"/>
    <property type="match status" value="1"/>
</dbReference>
<dbReference type="SUPFAM" id="SSF54427">
    <property type="entry name" value="NTF2-like"/>
    <property type="match status" value="1"/>
</dbReference>
<dbReference type="RefSeq" id="WP_107138490.1">
    <property type="nucleotide sequence ID" value="NZ_PYSV01000012.1"/>
</dbReference>
<organism evidence="2 3">
    <name type="scientific">Deinococcus arcticus</name>
    <dbReference type="NCBI Taxonomy" id="2136176"/>
    <lineage>
        <taxon>Bacteria</taxon>
        <taxon>Thermotogati</taxon>
        <taxon>Deinococcota</taxon>
        <taxon>Deinococci</taxon>
        <taxon>Deinococcales</taxon>
        <taxon>Deinococcaceae</taxon>
        <taxon>Deinococcus</taxon>
    </lineage>
</organism>
<dbReference type="EMBL" id="PYSV01000012">
    <property type="protein sequence ID" value="PTA67406.1"/>
    <property type="molecule type" value="Genomic_DNA"/>
</dbReference>
<dbReference type="InterPro" id="IPR011721">
    <property type="entry name" value="CHP02096"/>
</dbReference>
<evidence type="ECO:0000259" key="1">
    <source>
        <dbReference type="Pfam" id="PF12680"/>
    </source>
</evidence>
<gene>
    <name evidence="2" type="ORF">C8263_12605</name>
</gene>
<feature type="domain" description="SnoaL-like" evidence="1">
    <location>
        <begin position="9"/>
        <end position="120"/>
    </location>
</feature>
<evidence type="ECO:0000313" key="2">
    <source>
        <dbReference type="EMBL" id="PTA67406.1"/>
    </source>
</evidence>
<dbReference type="OrthoDB" id="582835at2"/>
<accession>A0A2T3W679</accession>